<evidence type="ECO:0000256" key="2">
    <source>
        <dbReference type="ARBA" id="ARBA00004123"/>
    </source>
</evidence>
<evidence type="ECO:0000259" key="11">
    <source>
        <dbReference type="PROSITE" id="PS50994"/>
    </source>
</evidence>
<dbReference type="InterPro" id="IPR041588">
    <property type="entry name" value="Integrase_H2C2"/>
</dbReference>
<proteinExistence type="predicted"/>
<dbReference type="Gene3D" id="1.10.340.70">
    <property type="match status" value="1"/>
</dbReference>
<protein>
    <submittedName>
        <fullName evidence="12">Uncharacterized protein</fullName>
    </submittedName>
</protein>
<keyword evidence="6" id="KW-0539">Nucleus</keyword>
<keyword evidence="5" id="KW-0694">RNA-binding</keyword>
<dbReference type="InterPro" id="IPR000477">
    <property type="entry name" value="RT_dom"/>
</dbReference>
<dbReference type="InterPro" id="IPR041577">
    <property type="entry name" value="RT_RNaseH_2"/>
</dbReference>
<dbReference type="AlphaFoldDB" id="A0A099NTA0"/>
<comment type="function">
    <text evidence="9">Integrase (IN) targets the VLP to the nucleus, where a subparticle preintegration complex (PIC) containing at least integrase and the newly synthesized dsDNA copy of the retrotransposon must transit the nuclear membrane. Once in the nucleus, integrase performs the integration of the dsDNA into the host genome.</text>
</comment>
<dbReference type="PROSITE" id="PS50878">
    <property type="entry name" value="RT_POL"/>
    <property type="match status" value="1"/>
</dbReference>
<dbReference type="PANTHER" id="PTHR37984:SF5">
    <property type="entry name" value="PROTEIN NYNRIN-LIKE"/>
    <property type="match status" value="1"/>
</dbReference>
<evidence type="ECO:0000256" key="9">
    <source>
        <dbReference type="ARBA" id="ARBA00025615"/>
    </source>
</evidence>
<name>A0A099NTA0_PICKU</name>
<comment type="catalytic activity">
    <reaction evidence="1">
        <text>Endonucleolytic cleavage to 5'-phosphomonoester.</text>
        <dbReference type="EC" id="3.1.26.4"/>
    </reaction>
</comment>
<organism evidence="12 13">
    <name type="scientific">Pichia kudriavzevii</name>
    <name type="common">Yeast</name>
    <name type="synonym">Issatchenkia orientalis</name>
    <dbReference type="NCBI Taxonomy" id="4909"/>
    <lineage>
        <taxon>Eukaryota</taxon>
        <taxon>Fungi</taxon>
        <taxon>Dikarya</taxon>
        <taxon>Ascomycota</taxon>
        <taxon>Saccharomycotina</taxon>
        <taxon>Pichiomycetes</taxon>
        <taxon>Pichiales</taxon>
        <taxon>Pichiaceae</taxon>
        <taxon>Pichia</taxon>
    </lineage>
</organism>
<dbReference type="VEuPathDB" id="FungiDB:C5L36_0E05160"/>
<dbReference type="PROSITE" id="PS50994">
    <property type="entry name" value="INTEGRASE"/>
    <property type="match status" value="1"/>
</dbReference>
<dbReference type="eggNOG" id="KOG0017">
    <property type="taxonomic scope" value="Eukaryota"/>
</dbReference>
<dbReference type="InterPro" id="IPR036397">
    <property type="entry name" value="RNaseH_sf"/>
</dbReference>
<dbReference type="GO" id="GO:0015074">
    <property type="term" value="P:DNA integration"/>
    <property type="evidence" value="ECO:0007669"/>
    <property type="project" value="InterPro"/>
</dbReference>
<evidence type="ECO:0000313" key="13">
    <source>
        <dbReference type="Proteomes" id="UP000029867"/>
    </source>
</evidence>
<evidence type="ECO:0000313" key="12">
    <source>
        <dbReference type="EMBL" id="KGK35820.1"/>
    </source>
</evidence>
<dbReference type="Pfam" id="PF17921">
    <property type="entry name" value="Integrase_H2C2"/>
    <property type="match status" value="1"/>
</dbReference>
<keyword evidence="7" id="KW-0511">Multifunctional enzyme</keyword>
<evidence type="ECO:0000259" key="10">
    <source>
        <dbReference type="PROSITE" id="PS50878"/>
    </source>
</evidence>
<feature type="domain" description="Reverse transcriptase" evidence="10">
    <location>
        <begin position="21"/>
        <end position="200"/>
    </location>
</feature>
<dbReference type="Gene3D" id="3.30.70.270">
    <property type="match status" value="2"/>
</dbReference>
<dbReference type="Pfam" id="PF00078">
    <property type="entry name" value="RVT_1"/>
    <property type="match status" value="1"/>
</dbReference>
<dbReference type="Pfam" id="PF17919">
    <property type="entry name" value="RT_RNaseH_2"/>
    <property type="match status" value="1"/>
</dbReference>
<feature type="domain" description="Integrase catalytic" evidence="11">
    <location>
        <begin position="554"/>
        <end position="635"/>
    </location>
</feature>
<dbReference type="SUPFAM" id="SSF53098">
    <property type="entry name" value="Ribonuclease H-like"/>
    <property type="match status" value="1"/>
</dbReference>
<gene>
    <name evidence="12" type="ORF">JL09_g5030</name>
</gene>
<evidence type="ECO:0000256" key="4">
    <source>
        <dbReference type="ARBA" id="ARBA00022490"/>
    </source>
</evidence>
<dbReference type="GO" id="GO:0004523">
    <property type="term" value="F:RNA-DNA hybrid ribonuclease activity"/>
    <property type="evidence" value="ECO:0007669"/>
    <property type="project" value="UniProtKB-EC"/>
</dbReference>
<dbReference type="Gene3D" id="3.30.420.10">
    <property type="entry name" value="Ribonuclease H-like superfamily/Ribonuclease H"/>
    <property type="match status" value="1"/>
</dbReference>
<dbReference type="EMBL" id="JQFK01000315">
    <property type="protein sequence ID" value="KGK35820.1"/>
    <property type="molecule type" value="Genomic_DNA"/>
</dbReference>
<dbReference type="Proteomes" id="UP000029867">
    <property type="component" value="Unassembled WGS sequence"/>
</dbReference>
<comment type="caution">
    <text evidence="12">The sequence shown here is derived from an EMBL/GenBank/DDBJ whole genome shotgun (WGS) entry which is preliminary data.</text>
</comment>
<feature type="non-terminal residue" evidence="12">
    <location>
        <position position="635"/>
    </location>
</feature>
<dbReference type="CDD" id="cd01647">
    <property type="entry name" value="RT_LTR"/>
    <property type="match status" value="1"/>
</dbReference>
<dbReference type="Gene3D" id="3.10.10.10">
    <property type="entry name" value="HIV Type 1 Reverse Transcriptase, subunit A, domain 1"/>
    <property type="match status" value="1"/>
</dbReference>
<dbReference type="GO" id="GO:0005634">
    <property type="term" value="C:nucleus"/>
    <property type="evidence" value="ECO:0007669"/>
    <property type="project" value="UniProtKB-SubCell"/>
</dbReference>
<dbReference type="FunFam" id="3.30.70.270:FF:000020">
    <property type="entry name" value="Transposon Tf2-6 polyprotein-like Protein"/>
    <property type="match status" value="1"/>
</dbReference>
<evidence type="ECO:0000256" key="3">
    <source>
        <dbReference type="ARBA" id="ARBA00004496"/>
    </source>
</evidence>
<dbReference type="PANTHER" id="PTHR37984">
    <property type="entry name" value="PROTEIN CBG26694"/>
    <property type="match status" value="1"/>
</dbReference>
<evidence type="ECO:0000256" key="6">
    <source>
        <dbReference type="ARBA" id="ARBA00023242"/>
    </source>
</evidence>
<sequence length="635" mass="73947">MQIPLSFSEKQVLTKHVEVLIKQGFIKTSSKPFNSPVLFVRKKDGTMRMCVDYRILNNNTARNKFPLPDIDQLISRFGKAKVYSKLELTPGYYQVRIADEDVEKTAFSTDFGHYEWMVMPAGLTSAPATFQQMMDNVLPERIDRFVQVYLDDIFIYSEDVETHGKHVKEVLSTLRKHKLITKKSKCRFFYQEFRFLGHVVTPICIQTALEKIKKVKSWPALNKIKEAQSFIGLTSFYRRFIKGHSKIANPIHKFITKQSKWTSEQDEAFNQLKNALISSPTLVHPSWSDNCKFVLHTGACGVTLGYTLEQLDETDSTRVARWMDFLPQFDFDICYLQGKNNSAADALSRYPYNHENNLTLTKIELALLELTHSLTLGTIEANQELKKEIITGYKKNTNYALIFITLREKTKVPVEIKNHIKHFCYQDEVLYYKTLESQDFFRVVIPNYKKLPYRIFKNAHDAKDAGHFGAWKTYLNLKDSFYWPSMLAQIRKWVETCRICQQHNTNTRGRQGLFSPLPIPTGYTIIMVIVDRFSKMAHFIPAHKRLNAAACARLFSDKDIRFMNKFWQTLHYLNGSSLLFLTTDHPETDGQTERVNKIVNQLLRKYSSNDQLFWDEHLSMCELSYNSTYQDSIKA</sequence>
<dbReference type="HOGENOM" id="CLU_000384_33_2_1"/>
<accession>A0A099NTA0</accession>
<dbReference type="FunFam" id="1.10.340.70:FF:000001">
    <property type="entry name" value="Retrovirus-related Pol polyprotein from transposon gypsy-like Protein"/>
    <property type="match status" value="1"/>
</dbReference>
<evidence type="ECO:0000256" key="5">
    <source>
        <dbReference type="ARBA" id="ARBA00022884"/>
    </source>
</evidence>
<dbReference type="SUPFAM" id="SSF56672">
    <property type="entry name" value="DNA/RNA polymerases"/>
    <property type="match status" value="1"/>
</dbReference>
<comment type="subcellular location">
    <subcellularLocation>
        <location evidence="3">Cytoplasm</location>
    </subcellularLocation>
    <subcellularLocation>
        <location evidence="2">Nucleus</location>
    </subcellularLocation>
</comment>
<dbReference type="InterPro" id="IPR001584">
    <property type="entry name" value="Integrase_cat-core"/>
</dbReference>
<evidence type="ECO:0000256" key="7">
    <source>
        <dbReference type="ARBA" id="ARBA00023268"/>
    </source>
</evidence>
<evidence type="ECO:0000256" key="1">
    <source>
        <dbReference type="ARBA" id="ARBA00000077"/>
    </source>
</evidence>
<keyword evidence="4" id="KW-0963">Cytoplasm</keyword>
<reference evidence="13" key="1">
    <citation type="journal article" date="2014" name="Microb. Cell Fact.">
        <title>Exploiting Issatchenkia orientalis SD108 for succinic acid production.</title>
        <authorList>
            <person name="Xiao H."/>
            <person name="Shao Z."/>
            <person name="Jiang Y."/>
            <person name="Dole S."/>
            <person name="Zhao H."/>
        </authorList>
    </citation>
    <scope>NUCLEOTIDE SEQUENCE [LARGE SCALE GENOMIC DNA]</scope>
    <source>
        <strain evidence="13">SD108</strain>
    </source>
</reference>
<dbReference type="InterPro" id="IPR050951">
    <property type="entry name" value="Retrovirus_Pol_polyprotein"/>
</dbReference>
<evidence type="ECO:0000256" key="8">
    <source>
        <dbReference type="ARBA" id="ARBA00025590"/>
    </source>
</evidence>
<comment type="function">
    <text evidence="8">Reverse transcriptase/ribonuclease H (RT) is a multifunctional enzyme that catalyzes the conversion of the retro-elements RNA genome into dsDNA within the VLP. The enzyme displays a DNA polymerase activity that can copy either DNA or RNA templates, and a ribonuclease H (RNase H) activity that cleaves the RNA strand of RNA-DNA heteroduplexes during plus-strand synthesis and hydrolyzes RNA primers. The conversion leads to a linear dsDNA copy of the retrotransposon that includes long terminal repeats (LTRs) at both ends.</text>
</comment>
<dbReference type="InterPro" id="IPR012337">
    <property type="entry name" value="RNaseH-like_sf"/>
</dbReference>
<dbReference type="GO" id="GO:0005737">
    <property type="term" value="C:cytoplasm"/>
    <property type="evidence" value="ECO:0007669"/>
    <property type="project" value="UniProtKB-SubCell"/>
</dbReference>
<dbReference type="InterPro" id="IPR043128">
    <property type="entry name" value="Rev_trsase/Diguanyl_cyclase"/>
</dbReference>
<dbReference type="InterPro" id="IPR043502">
    <property type="entry name" value="DNA/RNA_pol_sf"/>
</dbReference>
<dbReference type="GO" id="GO:0003723">
    <property type="term" value="F:RNA binding"/>
    <property type="evidence" value="ECO:0007669"/>
    <property type="project" value="UniProtKB-KW"/>
</dbReference>